<dbReference type="PROSITE" id="PS51154">
    <property type="entry name" value="MACRO"/>
    <property type="match status" value="1"/>
</dbReference>
<dbReference type="Pfam" id="PF01661">
    <property type="entry name" value="Macro"/>
    <property type="match status" value="1"/>
</dbReference>
<sequence>MQRSFDGLEVEVVRGDITDQPDVEAIVNAANAELMPGGGVAGAIHRAAGPELAEECRPLAPIRPGQAVITGGHRLPNRHVIHVLGPVYGQDRPEEKLLADCYRNALRLAEENGVSSVAFPAVSAGAFGYPLDEAARVAVRTVREEASRLRGVRRVRFVLFGERELEAFRRALEEAARG</sequence>
<evidence type="ECO:0000259" key="1">
    <source>
        <dbReference type="PROSITE" id="PS51154"/>
    </source>
</evidence>
<dbReference type="OrthoDB" id="6194521at2"/>
<accession>A0A510HMK8</accession>
<dbReference type="InterPro" id="IPR002589">
    <property type="entry name" value="Macro_dom"/>
</dbReference>
<dbReference type="PANTHER" id="PTHR11106">
    <property type="entry name" value="GANGLIOSIDE INDUCED DIFFERENTIATION ASSOCIATED PROTEIN 2-RELATED"/>
    <property type="match status" value="1"/>
</dbReference>
<dbReference type="AlphaFoldDB" id="A0A510HMK8"/>
<organism evidence="2 3">
    <name type="scientific">Rubrobacter xylanophilus</name>
    <dbReference type="NCBI Taxonomy" id="49319"/>
    <lineage>
        <taxon>Bacteria</taxon>
        <taxon>Bacillati</taxon>
        <taxon>Actinomycetota</taxon>
        <taxon>Rubrobacteria</taxon>
        <taxon>Rubrobacterales</taxon>
        <taxon>Rubrobacteraceae</taxon>
        <taxon>Rubrobacter</taxon>
    </lineage>
</organism>
<reference evidence="2" key="1">
    <citation type="journal article" date="2019" name="Microbiol. Resour. Announc.">
        <title>Complete Genome Sequence of Rubrobacter xylanophilus Strain AA3-22, Isolated from Arima Onsen in Japan.</title>
        <authorList>
            <person name="Tomariguchi N."/>
            <person name="Miyazaki K."/>
        </authorList>
    </citation>
    <scope>NUCLEOTIDE SEQUENCE [LARGE SCALE GENOMIC DNA]</scope>
    <source>
        <strain evidence="2">AA3-22</strain>
    </source>
</reference>
<feature type="domain" description="Macro" evidence="1">
    <location>
        <begin position="1"/>
        <end position="176"/>
    </location>
</feature>
<evidence type="ECO:0000313" key="3">
    <source>
        <dbReference type="Proteomes" id="UP000318065"/>
    </source>
</evidence>
<dbReference type="SUPFAM" id="SSF52949">
    <property type="entry name" value="Macro domain-like"/>
    <property type="match status" value="1"/>
</dbReference>
<dbReference type="Gene3D" id="3.40.220.10">
    <property type="entry name" value="Leucine Aminopeptidase, subunit E, domain 1"/>
    <property type="match status" value="1"/>
</dbReference>
<dbReference type="RefSeq" id="WP_143529077.1">
    <property type="nucleotide sequence ID" value="NZ_AP019791.1"/>
</dbReference>
<gene>
    <name evidence="2" type="ORF">RxyAA322_30080</name>
</gene>
<dbReference type="InterPro" id="IPR043472">
    <property type="entry name" value="Macro_dom-like"/>
</dbReference>
<evidence type="ECO:0000313" key="2">
    <source>
        <dbReference type="EMBL" id="BBL81154.1"/>
    </source>
</evidence>
<dbReference type="Proteomes" id="UP000318065">
    <property type="component" value="Chromosome"/>
</dbReference>
<dbReference type="EMBL" id="AP019791">
    <property type="protein sequence ID" value="BBL81154.1"/>
    <property type="molecule type" value="Genomic_DNA"/>
</dbReference>
<keyword evidence="3" id="KW-1185">Reference proteome</keyword>
<dbReference type="SMART" id="SM00506">
    <property type="entry name" value="A1pp"/>
    <property type="match status" value="1"/>
</dbReference>
<dbReference type="NCBIfam" id="NF001664">
    <property type="entry name" value="PRK00431.1-6"/>
    <property type="match status" value="1"/>
</dbReference>
<dbReference type="CDD" id="cd02908">
    <property type="entry name" value="Macro_OAADPr_deacetylase"/>
    <property type="match status" value="1"/>
</dbReference>
<proteinExistence type="predicted"/>
<name>A0A510HMK8_9ACTN</name>
<dbReference type="PANTHER" id="PTHR11106:SF27">
    <property type="entry name" value="MACRO DOMAIN-CONTAINING PROTEIN"/>
    <property type="match status" value="1"/>
</dbReference>
<protein>
    <submittedName>
        <fullName evidence="2">Appr-1-p processing protein</fullName>
    </submittedName>
</protein>